<organism evidence="2 3">
    <name type="scientific">Thermobifida fusca TM51</name>
    <dbReference type="NCBI Taxonomy" id="1169414"/>
    <lineage>
        <taxon>Bacteria</taxon>
        <taxon>Bacillati</taxon>
        <taxon>Actinomycetota</taxon>
        <taxon>Actinomycetes</taxon>
        <taxon>Streptosporangiales</taxon>
        <taxon>Nocardiopsidaceae</taxon>
        <taxon>Thermobifida</taxon>
    </lineage>
</organism>
<sequence>MLAEWTKLTSVRATYVCLAVTLLLGVGLSSLAALGIGAAGTEALPPGVDPVEQAAALAHVGPVFGVIPLVVLAAQFSAREYPSQLRLTFAVHPRRGRVLLAKTVVLVGTVLAVGAVTVAAAFAASQAILESFAMPTVSLAEQWRTTLALGVTLPVFPLLALGLGTMLRSVAGTTAAVLAALLLPPMVSTLLPDSVQRHVLRYLPTGAWDNVVGATAAESPLHMDPWAALAVLTGWLALCWGAALRTLHRTDI</sequence>
<dbReference type="Proteomes" id="UP000014184">
    <property type="component" value="Unassembled WGS sequence"/>
</dbReference>
<gene>
    <name evidence="2" type="ORF">TM51_07541</name>
</gene>
<protein>
    <recommendedName>
        <fullName evidence="4">ABC transporter permease</fullName>
    </recommendedName>
</protein>
<feature type="transmembrane region" description="Helical" evidence="1">
    <location>
        <begin position="143"/>
        <end position="163"/>
    </location>
</feature>
<evidence type="ECO:0000313" key="3">
    <source>
        <dbReference type="Proteomes" id="UP000014184"/>
    </source>
</evidence>
<reference evidence="2 3" key="1">
    <citation type="journal article" date="2013" name="Genome Announc.">
        <title>Draft Genome Sequence of the Lignocellulose Decomposer Thermobifida fusca Strain TM51.</title>
        <authorList>
            <person name="Toth A."/>
            <person name="Barna T."/>
            <person name="Nagy I."/>
            <person name="Horvath B."/>
            <person name="Nagy I."/>
            <person name="Tancsics A."/>
            <person name="Kriszt B."/>
            <person name="Baka E."/>
            <person name="Fekete C."/>
            <person name="Kukolya J."/>
        </authorList>
    </citation>
    <scope>NUCLEOTIDE SEQUENCE [LARGE SCALE GENOMIC DNA]</scope>
    <source>
        <strain evidence="2 3">TM51</strain>
    </source>
</reference>
<feature type="transmembrane region" description="Helical" evidence="1">
    <location>
        <begin position="99"/>
        <end position="123"/>
    </location>
</feature>
<keyword evidence="1" id="KW-0812">Transmembrane</keyword>
<comment type="caution">
    <text evidence="2">The sequence shown here is derived from an EMBL/GenBank/DDBJ whole genome shotgun (WGS) entry which is preliminary data.</text>
</comment>
<feature type="transmembrane region" description="Helical" evidence="1">
    <location>
        <begin position="56"/>
        <end position="78"/>
    </location>
</feature>
<name>A0A9P2WR60_THEFU</name>
<keyword evidence="1" id="KW-1133">Transmembrane helix</keyword>
<feature type="transmembrane region" description="Helical" evidence="1">
    <location>
        <begin position="12"/>
        <end position="36"/>
    </location>
</feature>
<dbReference type="AlphaFoldDB" id="A0A9P2WR60"/>
<keyword evidence="1" id="KW-0472">Membrane</keyword>
<evidence type="ECO:0008006" key="4">
    <source>
        <dbReference type="Google" id="ProtNLM"/>
    </source>
</evidence>
<evidence type="ECO:0000313" key="2">
    <source>
        <dbReference type="EMBL" id="EOR71506.1"/>
    </source>
</evidence>
<dbReference type="EMBL" id="AOSG01000035">
    <property type="protein sequence ID" value="EOR71506.1"/>
    <property type="molecule type" value="Genomic_DNA"/>
</dbReference>
<proteinExistence type="predicted"/>
<feature type="transmembrane region" description="Helical" evidence="1">
    <location>
        <begin position="170"/>
        <end position="191"/>
    </location>
</feature>
<keyword evidence="3" id="KW-1185">Reference proteome</keyword>
<evidence type="ECO:0000256" key="1">
    <source>
        <dbReference type="SAM" id="Phobius"/>
    </source>
</evidence>
<feature type="transmembrane region" description="Helical" evidence="1">
    <location>
        <begin position="226"/>
        <end position="247"/>
    </location>
</feature>
<accession>A0A9P2WR60</accession>